<dbReference type="InterPro" id="IPR027461">
    <property type="entry name" value="Carboxypeptidase_A_C_sf"/>
</dbReference>
<dbReference type="STRING" id="1043002.A0A074XP53"/>
<dbReference type="PANTHER" id="PTHR30237">
    <property type="entry name" value="MURAMOYLTETRAPEPTIDE CARBOXYPEPTIDASE"/>
    <property type="match status" value="1"/>
</dbReference>
<dbReference type="PANTHER" id="PTHR30237:SF4">
    <property type="entry name" value="LD-CARBOXYPEPTIDASE C-TERMINAL DOMAIN-CONTAINING PROTEIN"/>
    <property type="match status" value="1"/>
</dbReference>
<organism evidence="5 6">
    <name type="scientific">Aureobasidium pullulans EXF-150</name>
    <dbReference type="NCBI Taxonomy" id="1043002"/>
    <lineage>
        <taxon>Eukaryota</taxon>
        <taxon>Fungi</taxon>
        <taxon>Dikarya</taxon>
        <taxon>Ascomycota</taxon>
        <taxon>Pezizomycotina</taxon>
        <taxon>Dothideomycetes</taxon>
        <taxon>Dothideomycetidae</taxon>
        <taxon>Dothideales</taxon>
        <taxon>Saccotheciaceae</taxon>
        <taxon>Aureobasidium</taxon>
    </lineage>
</organism>
<dbReference type="Pfam" id="PF17676">
    <property type="entry name" value="Peptidase_S66C"/>
    <property type="match status" value="1"/>
</dbReference>
<dbReference type="Pfam" id="PF02016">
    <property type="entry name" value="Peptidase_S66"/>
    <property type="match status" value="1"/>
</dbReference>
<dbReference type="Proteomes" id="UP000030706">
    <property type="component" value="Unassembled WGS sequence"/>
</dbReference>
<keyword evidence="5" id="KW-0121">Carboxypeptidase</keyword>
<accession>A0A074XP53</accession>
<keyword evidence="5" id="KW-0645">Protease</keyword>
<dbReference type="InterPro" id="IPR040921">
    <property type="entry name" value="Peptidase_S66C"/>
</dbReference>
<dbReference type="SUPFAM" id="SSF141986">
    <property type="entry name" value="LD-carboxypeptidase A C-terminal domain-like"/>
    <property type="match status" value="1"/>
</dbReference>
<dbReference type="Gene3D" id="3.40.50.10740">
    <property type="entry name" value="Class I glutamine amidotransferase-like"/>
    <property type="match status" value="1"/>
</dbReference>
<feature type="domain" description="LD-carboxypeptidase N-terminal" evidence="3">
    <location>
        <begin position="18"/>
        <end position="136"/>
    </location>
</feature>
<reference evidence="5 6" key="1">
    <citation type="journal article" date="2014" name="BMC Genomics">
        <title>Genome sequencing of four Aureobasidium pullulans varieties: biotechnological potential, stress tolerance, and description of new species.</title>
        <authorList>
            <person name="Gostin Ar C."/>
            <person name="Ohm R.A."/>
            <person name="Kogej T."/>
            <person name="Sonjak S."/>
            <person name="Turk M."/>
            <person name="Zajc J."/>
            <person name="Zalar P."/>
            <person name="Grube M."/>
            <person name="Sun H."/>
            <person name="Han J."/>
            <person name="Sharma A."/>
            <person name="Chiniquy J."/>
            <person name="Ngan C.Y."/>
            <person name="Lipzen A."/>
            <person name="Barry K."/>
            <person name="Grigoriev I.V."/>
            <person name="Gunde-Cimerman N."/>
        </authorList>
    </citation>
    <scope>NUCLEOTIDE SEQUENCE [LARGE SCALE GENOMIC DNA]</scope>
    <source>
        <strain evidence="5 6">EXF-150</strain>
    </source>
</reference>
<dbReference type="EMBL" id="KL584977">
    <property type="protein sequence ID" value="KEQ87333.1"/>
    <property type="molecule type" value="Genomic_DNA"/>
</dbReference>
<comment type="similarity">
    <text evidence="1">Belongs to the peptidase S66 family.</text>
</comment>
<dbReference type="GO" id="GO:0004180">
    <property type="term" value="F:carboxypeptidase activity"/>
    <property type="evidence" value="ECO:0007669"/>
    <property type="project" value="UniProtKB-KW"/>
</dbReference>
<evidence type="ECO:0000256" key="1">
    <source>
        <dbReference type="ARBA" id="ARBA00010233"/>
    </source>
</evidence>
<dbReference type="GeneID" id="40747344"/>
<gene>
    <name evidence="5" type="ORF">M438DRAFT_343693</name>
</gene>
<evidence type="ECO:0000259" key="4">
    <source>
        <dbReference type="Pfam" id="PF17676"/>
    </source>
</evidence>
<dbReference type="Gene3D" id="3.50.30.60">
    <property type="entry name" value="LD-carboxypeptidase A C-terminal domain-like"/>
    <property type="match status" value="1"/>
</dbReference>
<keyword evidence="2" id="KW-0378">Hydrolase</keyword>
<dbReference type="InterPro" id="IPR029062">
    <property type="entry name" value="Class_I_gatase-like"/>
</dbReference>
<sequence>MKQQKTITPQALRKGDTIAFISPSSRLNTLFGTRITRAKQFLQHHGFHVKIIYTENLPSNHLQAIQQRCCEIQSAFSDVRVKAIVCTIGGLSANELLPHLDYALIRENPKIFVGYSDVTLLHHALVTQCGLRTFYGPAVIPEFGEVPAPLEFTANHFFRTLMEPGQGQSVPRSETYTMEFKNWLAEEKDQEARELIQAPGWKWLKGGTAEGRLMGGCLPSVVQLCGTKYLPDYSGRVLLLELPEGENPGLPFSLDAARSAMADLRNAGVLEVVAGIVLGRPYMYDEEMRERFEKMVVDQCYGLEIPILAHVDTGHADPMLTLPLDVMVRLDSGEKEGEQFVILEEVVVT</sequence>
<dbReference type="CDD" id="cd07062">
    <property type="entry name" value="Peptidase_S66_mccF_like"/>
    <property type="match status" value="1"/>
</dbReference>
<evidence type="ECO:0000256" key="2">
    <source>
        <dbReference type="ARBA" id="ARBA00022801"/>
    </source>
</evidence>
<evidence type="ECO:0000313" key="6">
    <source>
        <dbReference type="Proteomes" id="UP000030706"/>
    </source>
</evidence>
<dbReference type="HOGENOM" id="CLU_034346_1_1_1"/>
<protein>
    <submittedName>
        <fullName evidence="5">Peptidase S66, LD-carboxypeptidase A</fullName>
    </submittedName>
</protein>
<dbReference type="OrthoDB" id="5186469at2759"/>
<name>A0A074XP53_AURPU</name>
<proteinExistence type="inferred from homology"/>
<dbReference type="SUPFAM" id="SSF52317">
    <property type="entry name" value="Class I glutamine amidotransferase-like"/>
    <property type="match status" value="1"/>
</dbReference>
<dbReference type="PIRSF" id="PIRSF028757">
    <property type="entry name" value="LD-carboxypeptidase"/>
    <property type="match status" value="1"/>
</dbReference>
<evidence type="ECO:0000259" key="3">
    <source>
        <dbReference type="Pfam" id="PF02016"/>
    </source>
</evidence>
<keyword evidence="6" id="KW-1185">Reference proteome</keyword>
<dbReference type="AlphaFoldDB" id="A0A074XP53"/>
<dbReference type="InterPro" id="IPR003507">
    <property type="entry name" value="S66_fam"/>
</dbReference>
<dbReference type="RefSeq" id="XP_029763520.1">
    <property type="nucleotide sequence ID" value="XM_029905038.1"/>
</dbReference>
<evidence type="ECO:0000313" key="5">
    <source>
        <dbReference type="EMBL" id="KEQ87333.1"/>
    </source>
</evidence>
<dbReference type="InterPro" id="IPR040449">
    <property type="entry name" value="Peptidase_S66_N"/>
</dbReference>
<dbReference type="InterPro" id="IPR027478">
    <property type="entry name" value="LdcA_N"/>
</dbReference>
<feature type="domain" description="LD-carboxypeptidase C-terminal" evidence="4">
    <location>
        <begin position="210"/>
        <end position="330"/>
    </location>
</feature>